<dbReference type="Proteomes" id="UP001551176">
    <property type="component" value="Unassembled WGS sequence"/>
</dbReference>
<keyword evidence="2" id="KW-1185">Reference proteome</keyword>
<gene>
    <name evidence="1" type="ORF">ABZ921_01945</name>
</gene>
<sequence length="120" mass="12593">MNFADMIGPEHARVVGIRRELEAAVANVVESARAVTDFGPLGTAELPAAISALESSTGDPDEGAAQWVSHAYTAPVTLTELVEIGEAERTFGVSIGMMRAKLQQLAQALDALDRADGDTL</sequence>
<comment type="caution">
    <text evidence="1">The sequence shown here is derived from an EMBL/GenBank/DDBJ whole genome shotgun (WGS) entry which is preliminary data.</text>
</comment>
<organism evidence="1 2">
    <name type="scientific">Streptomyces atriruber</name>
    <dbReference type="NCBI Taxonomy" id="545121"/>
    <lineage>
        <taxon>Bacteria</taxon>
        <taxon>Bacillati</taxon>
        <taxon>Actinomycetota</taxon>
        <taxon>Actinomycetes</taxon>
        <taxon>Kitasatosporales</taxon>
        <taxon>Streptomycetaceae</taxon>
        <taxon>Streptomyces</taxon>
    </lineage>
</organism>
<evidence type="ECO:0000313" key="1">
    <source>
        <dbReference type="EMBL" id="MEU6819361.1"/>
    </source>
</evidence>
<reference evidence="1 2" key="1">
    <citation type="submission" date="2024-06" db="EMBL/GenBank/DDBJ databases">
        <title>The Natural Products Discovery Center: Release of the First 8490 Sequenced Strains for Exploring Actinobacteria Biosynthetic Diversity.</title>
        <authorList>
            <person name="Kalkreuter E."/>
            <person name="Kautsar S.A."/>
            <person name="Yang D."/>
            <person name="Bader C.D."/>
            <person name="Teijaro C.N."/>
            <person name="Fluegel L."/>
            <person name="Davis C.M."/>
            <person name="Simpson J.R."/>
            <person name="Lauterbach L."/>
            <person name="Steele A.D."/>
            <person name="Gui C."/>
            <person name="Meng S."/>
            <person name="Li G."/>
            <person name="Viehrig K."/>
            <person name="Ye F."/>
            <person name="Su P."/>
            <person name="Kiefer A.F."/>
            <person name="Nichols A."/>
            <person name="Cepeda A.J."/>
            <person name="Yan W."/>
            <person name="Fan B."/>
            <person name="Jiang Y."/>
            <person name="Adhikari A."/>
            <person name="Zheng C.-J."/>
            <person name="Schuster L."/>
            <person name="Cowan T.M."/>
            <person name="Smanski M.J."/>
            <person name="Chevrette M.G."/>
            <person name="De Carvalho L.P.S."/>
            <person name="Shen B."/>
        </authorList>
    </citation>
    <scope>NUCLEOTIDE SEQUENCE [LARGE SCALE GENOMIC DNA]</scope>
    <source>
        <strain evidence="1 2">NPDC046838</strain>
    </source>
</reference>
<proteinExistence type="predicted"/>
<dbReference type="RefSeq" id="WP_359343525.1">
    <property type="nucleotide sequence ID" value="NZ_JBEYXV010000001.1"/>
</dbReference>
<name>A0ABV3BEC9_9ACTN</name>
<dbReference type="EMBL" id="JBEYXV010000001">
    <property type="protein sequence ID" value="MEU6819361.1"/>
    <property type="molecule type" value="Genomic_DNA"/>
</dbReference>
<protein>
    <submittedName>
        <fullName evidence="1">Uncharacterized protein</fullName>
    </submittedName>
</protein>
<accession>A0ABV3BEC9</accession>
<evidence type="ECO:0000313" key="2">
    <source>
        <dbReference type="Proteomes" id="UP001551176"/>
    </source>
</evidence>